<dbReference type="EMBL" id="CM055106">
    <property type="protein sequence ID" value="KAJ7529844.1"/>
    <property type="molecule type" value="Genomic_DNA"/>
</dbReference>
<reference evidence="2" key="1">
    <citation type="journal article" date="2024" name="Proc. Natl. Acad. Sci. U.S.A.">
        <title>Extraordinary preservation of gene collinearity over three hundred million years revealed in homosporous lycophytes.</title>
        <authorList>
            <person name="Li C."/>
            <person name="Wickell D."/>
            <person name="Kuo L.Y."/>
            <person name="Chen X."/>
            <person name="Nie B."/>
            <person name="Liao X."/>
            <person name="Peng D."/>
            <person name="Ji J."/>
            <person name="Jenkins J."/>
            <person name="Williams M."/>
            <person name="Shu S."/>
            <person name="Plott C."/>
            <person name="Barry K."/>
            <person name="Rajasekar S."/>
            <person name="Grimwood J."/>
            <person name="Han X."/>
            <person name="Sun S."/>
            <person name="Hou Z."/>
            <person name="He W."/>
            <person name="Dai G."/>
            <person name="Sun C."/>
            <person name="Schmutz J."/>
            <person name="Leebens-Mack J.H."/>
            <person name="Li F.W."/>
            <person name="Wang L."/>
        </authorList>
    </citation>
    <scope>NUCLEOTIDE SEQUENCE [LARGE SCALE GENOMIC DNA]</scope>
    <source>
        <strain evidence="2">cv. PW_Plant_1</strain>
    </source>
</reference>
<keyword evidence="2" id="KW-1185">Reference proteome</keyword>
<evidence type="ECO:0000313" key="2">
    <source>
        <dbReference type="Proteomes" id="UP001162992"/>
    </source>
</evidence>
<evidence type="ECO:0000313" key="1">
    <source>
        <dbReference type="EMBL" id="KAJ7529844.1"/>
    </source>
</evidence>
<proteinExistence type="predicted"/>
<gene>
    <name evidence="1" type="ORF">O6H91_15G068700</name>
</gene>
<name>A0ACC2BJ95_DIPCM</name>
<organism evidence="1 2">
    <name type="scientific">Diphasiastrum complanatum</name>
    <name type="common">Issler's clubmoss</name>
    <name type="synonym">Lycopodium complanatum</name>
    <dbReference type="NCBI Taxonomy" id="34168"/>
    <lineage>
        <taxon>Eukaryota</taxon>
        <taxon>Viridiplantae</taxon>
        <taxon>Streptophyta</taxon>
        <taxon>Embryophyta</taxon>
        <taxon>Tracheophyta</taxon>
        <taxon>Lycopodiopsida</taxon>
        <taxon>Lycopodiales</taxon>
        <taxon>Lycopodiaceae</taxon>
        <taxon>Lycopodioideae</taxon>
        <taxon>Diphasiastrum</taxon>
    </lineage>
</organism>
<accession>A0ACC2BJ95</accession>
<sequence>MVEPTGVKSLHQSNQSTGLSFWPSSADMASAGSVVAQSAGHTWDSRFVLEDSTLIDLMDVDSLCHQASEQWVSAGDSDLLSSSYNSSVSPSPLVTCASTQPAALTIRSESMPPFPSPFSHTQTFPVQESRFSFPSVSPNTSPNDTFSETAPSQWMFLQEILGISSSSALDGLGSRGSPIISDGPIMASDANANNLKQNQKPLSAQEIELYSTPLLQENLKYGNREFLSDLTKASSVAEPLAPMDFKKGIEAGYFTSLEEDRNHVGYQRPLKKRTALEKSDDCRRETKIDTLPALRERMVQALKHLKLSRRNTLVQVWMPVVQGNKFILTTREQPYVLEKGNDSLHLYRDVSSRYVFPTEKDSQAFPGLPGRVFQKKLPEWTPNVQYYNSREFLRVNHAIICDVRGTVAVPVIEPKSHSCLAVVELVMKAEKTAFSTEIGIICRALQAVSLTTVADCDSLSRQMPTEGHHATLAEILQVLTAACETHKLPMAQTWLPHSRLGIKDDDSEHNYVKLSGRCTDRGCSKTSVGEPPILLTGDAPFYVNDSRMWGFRQACTEHILEKGQGVPGKAFASNQPVFVGDIRNYGKSEYPLGHYAKMFNLTAAVAIRLRSIHTCSDDYVLEFFLPSNCVAATEQQLLLNSLSITMQRVCRSLRTVTDEELAEELAYNHQEAIGKVQNTTTCNPTLGDALKGELSTGSSSVIIALSESDSEALPRPFQGGQSQDKLRLLSSLGASVVSEELHLSEPLHSQKECKQERDSGMGESKEGFKQALELQMSKQKYQSQMQCGDGSFNTPHSTTTFPSSILEHTANKKRRGTTEKTVCLKVLQQYFAGSLKDAAKSIGVCPTTLKRICRQHGISRWPSRKINKVNRHLKKLQGVIASVQGEDGAFSLNALAGDLSSAAVVAMSEIQKVSVTAPEQEHLHTVASSGIPSQIIETKSESQNMRLPPDGSFVKADRCTPVEEKSPGCFVTAAMNFPETHSGNEASSPCSFNMNSSGSLAVCQGCHSHQEPNIGAKAVCASAASEENKNDWIGTNREDDSENCSREPLNGHPRSCSPSTSGCNSSTPGASYKSSPLNSVEELQGRSTYNGLAGCNVTGYEDDSNSLESRVHGSSVALAALTGVGCEKTLNSSNSRRDPGDYGTLTDHGIINQLDAFLEDSDPGSPTVIPPLHFGASRDCSSPFSSVGHSSPDRRPCQDDSLIVTVKASLGADTVRFKFSSVCGCVELRKEIAKRFSIDHSSWILKYLDDEAEWVILSCDADFQECVDVMHASGGRTIKLMVCDFTASSNIEMEGI</sequence>
<comment type="caution">
    <text evidence="1">The sequence shown here is derived from an EMBL/GenBank/DDBJ whole genome shotgun (WGS) entry which is preliminary data.</text>
</comment>
<dbReference type="Proteomes" id="UP001162992">
    <property type="component" value="Chromosome 15"/>
</dbReference>
<protein>
    <submittedName>
        <fullName evidence="1">Uncharacterized protein</fullName>
    </submittedName>
</protein>